<dbReference type="RefSeq" id="WP_172514697.1">
    <property type="nucleotide sequence ID" value="NZ_AP022869.1"/>
</dbReference>
<keyword evidence="2" id="KW-1185">Reference proteome</keyword>
<evidence type="ECO:0000313" key="2">
    <source>
        <dbReference type="Proteomes" id="UP000501053"/>
    </source>
</evidence>
<dbReference type="Pfam" id="PF07277">
    <property type="entry name" value="SapC"/>
    <property type="match status" value="1"/>
</dbReference>
<accession>A0A6F8XAP4</accession>
<evidence type="ECO:0000313" key="1">
    <source>
        <dbReference type="EMBL" id="BCB70804.1"/>
    </source>
</evidence>
<reference evidence="1 2" key="1">
    <citation type="submission" date="2020-03" db="EMBL/GenBank/DDBJ databases">
        <title>Complete Genome Sequence of Halomonas meridiana strain Eplume2, isolated from hydrothermal-plume in the north east Pacific Ocean.</title>
        <authorList>
            <person name="Kurihara Y."/>
            <person name="Kawai S."/>
            <person name="Sakai A."/>
            <person name="Galipon J."/>
            <person name="Arakawa K."/>
        </authorList>
    </citation>
    <scope>NUCLEOTIDE SEQUENCE [LARGE SCALE GENOMIC DNA]</scope>
    <source>
        <strain evidence="1 2">Eplume2</strain>
    </source>
</reference>
<proteinExistence type="predicted"/>
<dbReference type="InterPro" id="IPR010836">
    <property type="entry name" value="SapC"/>
</dbReference>
<dbReference type="AlphaFoldDB" id="A0A6F8XAP4"/>
<dbReference type="Proteomes" id="UP000501053">
    <property type="component" value="Chromosome"/>
</dbReference>
<organism evidence="1 2">
    <name type="scientific">Vreelandella aquamarina</name>
    <dbReference type="NCBI Taxonomy" id="77097"/>
    <lineage>
        <taxon>Bacteria</taxon>
        <taxon>Pseudomonadati</taxon>
        <taxon>Pseudomonadota</taxon>
        <taxon>Gammaproteobacteria</taxon>
        <taxon>Oceanospirillales</taxon>
        <taxon>Halomonadaceae</taxon>
        <taxon>Vreelandella</taxon>
    </lineage>
</organism>
<name>A0A6F8XAP4_9GAMM</name>
<dbReference type="EMBL" id="AP022869">
    <property type="protein sequence ID" value="BCB70804.1"/>
    <property type="molecule type" value="Genomic_DNA"/>
</dbReference>
<protein>
    <submittedName>
        <fullName evidence="1">SapC</fullName>
    </submittedName>
</protein>
<gene>
    <name evidence="1" type="ORF">HMEPL2_11550</name>
</gene>
<sequence>MAQWIALSKTQHAKHSYLPRQGYSFAVNQAVAPVLLAELPKLLPHYALGFIQQESGYQAVALLSLDGQNNLYLHSDGRWLGSYVPASLRGYPFTLANTEEGQKALCVDQAHLSEEQGEPLFDEEGNLAPTVQRTVEFLNQCEQNRELTQRSVNALAEAGVIEQWPLKLERGEGQEPISVNGLFRVDEKALNALEGEAYAQLRGGPMALAHAQMFSMSQLSQLSERAKFHAQHATQEVPENLDSVLDGGDDDELTFDFDS</sequence>